<dbReference type="RefSeq" id="XP_006814046.1">
    <property type="nucleotide sequence ID" value="XM_006813983.1"/>
</dbReference>
<evidence type="ECO:0000256" key="15">
    <source>
        <dbReference type="SAM" id="Phobius"/>
    </source>
</evidence>
<gene>
    <name evidence="17" type="primary">LOC102806278</name>
</gene>
<keyword evidence="9" id="KW-0007">Acetylation</keyword>
<evidence type="ECO:0000256" key="2">
    <source>
        <dbReference type="ARBA" id="ARBA00004529"/>
    </source>
</evidence>
<dbReference type="PANTHER" id="PTHR13034:SF2">
    <property type="entry name" value="DYNACTIN SUBUNIT 4"/>
    <property type="match status" value="1"/>
</dbReference>
<keyword evidence="6" id="KW-1017">Isopeptide bond</keyword>
<dbReference type="PANTHER" id="PTHR13034">
    <property type="entry name" value="DYNACTIN P62 SUBUNIT"/>
    <property type="match status" value="1"/>
</dbReference>
<sequence length="477" mass="54501">MAVLMEAEKVQIFCPDSGIRLPISRLYFCRHCLKLKSGQCVCHEVDSHYCPNCLENMPAAEAKLKKNRCGNCFDCPSCRHTLSTRATSIAIPNPNDPARPTTKKAYYLACGFCRWTSRDIGMPDKHVVCHYHAVLIAAMFGLVAFIGIMSWIILIIFCPYSQIGQLLDYYRQLALKEKQERERKRYTRRRSYFASSLQEKYLSPVSTRRRSNVLLSTLSNLSLKEGDLGKIATVKCSEPTEEVEKLPPGIYTEAVNLPSVCTISQRLSQPEYQPFYTKQLYPRHKHLLIKRSQRCRECEHNLSKPEFNPSSIKFKIQLVALHHIPEMRIFSVPNLHYQQESQVTVMLVNPVENITNVTLEALEPDENQATATVIVPECHLILAAKDDTADYDDNAEMQDFKDDPSVINFRSANKLGFFVKITPQKAVGDVIIAIRVKYDYRNIAAHFGRTDESKESEKEPPIVWLEYDCNLNVGKLV</sequence>
<dbReference type="GeneID" id="102806278"/>
<keyword evidence="5" id="KW-0963">Cytoplasm</keyword>
<keyword evidence="15" id="KW-0812">Transmembrane</keyword>
<evidence type="ECO:0000256" key="6">
    <source>
        <dbReference type="ARBA" id="ARBA00022499"/>
    </source>
</evidence>
<evidence type="ECO:0000256" key="8">
    <source>
        <dbReference type="ARBA" id="ARBA00022843"/>
    </source>
</evidence>
<evidence type="ECO:0000256" key="3">
    <source>
        <dbReference type="ARBA" id="ARBA00004544"/>
    </source>
</evidence>
<evidence type="ECO:0000256" key="5">
    <source>
        <dbReference type="ARBA" id="ARBA00022490"/>
    </source>
</evidence>
<keyword evidence="15" id="KW-1133">Transmembrane helix</keyword>
<keyword evidence="10" id="KW-0175">Coiled coil</keyword>
<evidence type="ECO:0000256" key="11">
    <source>
        <dbReference type="ARBA" id="ARBA00023212"/>
    </source>
</evidence>
<evidence type="ECO:0000256" key="9">
    <source>
        <dbReference type="ARBA" id="ARBA00022990"/>
    </source>
</evidence>
<organism evidence="16 17">
    <name type="scientific">Saccoglossus kowalevskii</name>
    <name type="common">Acorn worm</name>
    <dbReference type="NCBI Taxonomy" id="10224"/>
    <lineage>
        <taxon>Eukaryota</taxon>
        <taxon>Metazoa</taxon>
        <taxon>Hemichordata</taxon>
        <taxon>Enteropneusta</taxon>
        <taxon>Harrimaniidae</taxon>
        <taxon>Saccoglossus</taxon>
    </lineage>
</organism>
<reference evidence="17" key="1">
    <citation type="submission" date="2025-08" db="UniProtKB">
        <authorList>
            <consortium name="RefSeq"/>
        </authorList>
    </citation>
    <scope>IDENTIFICATION</scope>
    <source>
        <tissue evidence="17">Testes</tissue>
    </source>
</reference>
<keyword evidence="8" id="KW-0832">Ubl conjugation</keyword>
<name>A0ABM0M205_SACKO</name>
<evidence type="ECO:0000256" key="1">
    <source>
        <dbReference type="ARBA" id="ARBA00004300"/>
    </source>
</evidence>
<evidence type="ECO:0000256" key="14">
    <source>
        <dbReference type="ARBA" id="ARBA00093507"/>
    </source>
</evidence>
<keyword evidence="11" id="KW-0206">Cytoskeleton</keyword>
<evidence type="ECO:0000256" key="7">
    <source>
        <dbReference type="ARBA" id="ARBA00022553"/>
    </source>
</evidence>
<keyword evidence="16" id="KW-1185">Reference proteome</keyword>
<dbReference type="Pfam" id="PF05502">
    <property type="entry name" value="Dynactin_p62"/>
    <property type="match status" value="2"/>
</dbReference>
<feature type="transmembrane region" description="Helical" evidence="15">
    <location>
        <begin position="133"/>
        <end position="157"/>
    </location>
</feature>
<comment type="subcellular location">
    <subcellularLocation>
        <location evidence="3">Cytoplasm</location>
        <location evidence="3">Cell cortex</location>
    </subcellularLocation>
    <subcellularLocation>
        <location evidence="1">Cytoplasm</location>
        <location evidence="1">Cytoskeleton</location>
        <location evidence="1">Microtubule organizing center</location>
        <location evidence="1">Centrosome</location>
    </subcellularLocation>
    <subcellularLocation>
        <location evidence="2">Cytoplasm</location>
        <location evidence="2">Cytoskeleton</location>
        <location evidence="2">Stress fiber</location>
    </subcellularLocation>
    <subcellularLocation>
        <location evidence="4">Cytoplasm</location>
        <location evidence="4">Myofibril</location>
    </subcellularLocation>
</comment>
<comment type="subunit">
    <text evidence="14">Subunit of dynactin, a multiprotein complex part of a tripartite complex with dynein and a adapter, such as BICDL1, BICD2 or HOOK3. The dynactin complex is built around ACTR1A/ACTB filament and consists of an actin-related filament composed of a shoulder domain, a pointed end and a barbed end. Its length is defined by its flexible shoulder domain. The soulder is composed of 2 DCTN1 subunits, 4 DCTN2 and 2 DCTN3. The 4 DCNT2 (via N-terminus) bind the ACTR1A filament and act as molecular rulers to determine the length. The pointed end is important for binding dynein-dynactin cargo adapters. Consists of 4 subunits: ACTR10, DCNT4, DCTN5 and DCTN6. The barbed end is composed of a CAPZA1:CAPZB heterodimers, which binds ACTR1A/ACTB filament and dynactin and stabilizes dynactin. Interacts with ATP7B, but not ATP7A, in a copper-dependent manner. Interacts with ANK2; this interaction is required for localization at costameres. Interacts with N4BP2L1.</text>
</comment>
<accession>A0ABM0M205</accession>
<comment type="similarity">
    <text evidence="12">Belongs to the dynactin subunit 4 family.</text>
</comment>
<dbReference type="InterPro" id="IPR008603">
    <property type="entry name" value="DCTN4"/>
</dbReference>
<evidence type="ECO:0000256" key="10">
    <source>
        <dbReference type="ARBA" id="ARBA00023054"/>
    </source>
</evidence>
<protein>
    <recommendedName>
        <fullName evidence="13">Dynactin subunit 4</fullName>
    </recommendedName>
</protein>
<evidence type="ECO:0000256" key="4">
    <source>
        <dbReference type="ARBA" id="ARBA00004657"/>
    </source>
</evidence>
<evidence type="ECO:0000256" key="13">
    <source>
        <dbReference type="ARBA" id="ARBA00034864"/>
    </source>
</evidence>
<proteinExistence type="inferred from homology"/>
<evidence type="ECO:0000256" key="12">
    <source>
        <dbReference type="ARBA" id="ARBA00034776"/>
    </source>
</evidence>
<keyword evidence="7" id="KW-0597">Phosphoprotein</keyword>
<dbReference type="Proteomes" id="UP000694865">
    <property type="component" value="Unplaced"/>
</dbReference>
<evidence type="ECO:0000313" key="17">
    <source>
        <dbReference type="RefSeq" id="XP_006814046.1"/>
    </source>
</evidence>
<keyword evidence="15" id="KW-0472">Membrane</keyword>
<evidence type="ECO:0000313" key="16">
    <source>
        <dbReference type="Proteomes" id="UP000694865"/>
    </source>
</evidence>